<sequence>MKHLVTGGAGFIGSHLVKALTNEGNEVVVVDKEGRFSDDYEFIYADISKEEYNIKILEALKGADTVFHLAAKARVQPSIEHPIEFNETNVTGTLNLLELCREASVRRFVFSSSSSVYGDTTEFPTPETAPTGPMSPYGLQKLIGEQYCQLYAQIHNIETVSLRYFNVYGEDAPTTGAYCLVIGSFIRLKSEGESL</sequence>
<name>A0A382VFQ8_9ZZZZ</name>
<reference evidence="3" key="1">
    <citation type="submission" date="2018-05" db="EMBL/GenBank/DDBJ databases">
        <authorList>
            <person name="Lanie J.A."/>
            <person name="Ng W.-L."/>
            <person name="Kazmierczak K.M."/>
            <person name="Andrzejewski T.M."/>
            <person name="Davidsen T.M."/>
            <person name="Wayne K.J."/>
            <person name="Tettelin H."/>
            <person name="Glass J.I."/>
            <person name="Rusch D."/>
            <person name="Podicherti R."/>
            <person name="Tsui H.-C.T."/>
            <person name="Winkler M.E."/>
        </authorList>
    </citation>
    <scope>NUCLEOTIDE SEQUENCE</scope>
</reference>
<organism evidence="3">
    <name type="scientific">marine metagenome</name>
    <dbReference type="NCBI Taxonomy" id="408172"/>
    <lineage>
        <taxon>unclassified sequences</taxon>
        <taxon>metagenomes</taxon>
        <taxon>ecological metagenomes</taxon>
    </lineage>
</organism>
<feature type="domain" description="NAD-dependent epimerase/dehydratase" evidence="2">
    <location>
        <begin position="4"/>
        <end position="189"/>
    </location>
</feature>
<dbReference type="PANTHER" id="PTHR43725">
    <property type="entry name" value="UDP-GLUCOSE 4-EPIMERASE"/>
    <property type="match status" value="1"/>
</dbReference>
<dbReference type="InterPro" id="IPR036291">
    <property type="entry name" value="NAD(P)-bd_dom_sf"/>
</dbReference>
<evidence type="ECO:0000313" key="3">
    <source>
        <dbReference type="EMBL" id="SVD45230.1"/>
    </source>
</evidence>
<proteinExistence type="inferred from homology"/>
<dbReference type="Pfam" id="PF01370">
    <property type="entry name" value="Epimerase"/>
    <property type="match status" value="1"/>
</dbReference>
<dbReference type="PANTHER" id="PTHR43725:SF53">
    <property type="entry name" value="UDP-ARABINOSE 4-EPIMERASE 1"/>
    <property type="match status" value="1"/>
</dbReference>
<protein>
    <recommendedName>
        <fullName evidence="2">NAD-dependent epimerase/dehydratase domain-containing protein</fullName>
    </recommendedName>
</protein>
<comment type="similarity">
    <text evidence="1">Belongs to the NAD(P)-dependent epimerase/dehydratase family.</text>
</comment>
<evidence type="ECO:0000259" key="2">
    <source>
        <dbReference type="Pfam" id="PF01370"/>
    </source>
</evidence>
<dbReference type="AlphaFoldDB" id="A0A382VFQ8"/>
<dbReference type="Gene3D" id="3.40.50.720">
    <property type="entry name" value="NAD(P)-binding Rossmann-like Domain"/>
    <property type="match status" value="1"/>
</dbReference>
<feature type="non-terminal residue" evidence="3">
    <location>
        <position position="195"/>
    </location>
</feature>
<gene>
    <name evidence="3" type="ORF">METZ01_LOCUS398084</name>
</gene>
<dbReference type="SUPFAM" id="SSF51735">
    <property type="entry name" value="NAD(P)-binding Rossmann-fold domains"/>
    <property type="match status" value="1"/>
</dbReference>
<dbReference type="InterPro" id="IPR001509">
    <property type="entry name" value="Epimerase_deHydtase"/>
</dbReference>
<evidence type="ECO:0000256" key="1">
    <source>
        <dbReference type="ARBA" id="ARBA00007637"/>
    </source>
</evidence>
<accession>A0A382VFQ8</accession>
<dbReference type="EMBL" id="UINC01151552">
    <property type="protein sequence ID" value="SVD45230.1"/>
    <property type="molecule type" value="Genomic_DNA"/>
</dbReference>